<feature type="repeat" description="PPR" evidence="3">
    <location>
        <begin position="301"/>
        <end position="335"/>
    </location>
</feature>
<evidence type="ECO:0000256" key="3">
    <source>
        <dbReference type="PROSITE-ProRule" id="PRU00708"/>
    </source>
</evidence>
<proteinExistence type="inferred from homology"/>
<comment type="similarity">
    <text evidence="1">Belongs to the PPR family. P subfamily.</text>
</comment>
<feature type="repeat" description="PPR" evidence="3">
    <location>
        <begin position="336"/>
        <end position="370"/>
    </location>
</feature>
<sequence length="453" mass="51097">MSSAAYSRLRGIFKSSTATATVVPTSNYTATATVVPTSNSTSTTTTTTTTTKIVKEKIKRPKKLPTVPTTTAPAAVTTIISRPNNENLAFQPLPMSQLTASLGNLRSFIDQFKRASNLGPFRYSYKYYDDVVSHLARAKQHSYIEEILEHQKRYKTDMSNEAFVARLISLYGKSRMYDHARKLFDEMPELNCPRTVLSANALLTACVNSKKLNEMSELFRELRDEFSIDPDDVSYNIVIKAFCEMDATDSALLIANEMEKNGFKCNLYTYNTILDALYAEGNISEADKLWDEMKSKNLEPDVRTYNSKIRGLIIDKRITEAIGLLDEMKNKGVNPDVYTYNGLIHGFVKEDDLVEVKKWYRKMVENGVVPDSVTFRIIIPFASKKGDYKFGFDLSKEGLRMEINVGRLSLQGVLDGLVKESAIDEAKELVELVKGSDFIYYKLKVFNHSKFGG</sequence>
<gene>
    <name evidence="4" type="ORF">LVIROSA_LOCUS21221</name>
</gene>
<dbReference type="PROSITE" id="PS51375">
    <property type="entry name" value="PPR"/>
    <property type="match status" value="5"/>
</dbReference>
<feature type="repeat" description="PPR" evidence="3">
    <location>
        <begin position="160"/>
        <end position="194"/>
    </location>
</feature>
<dbReference type="PANTHER" id="PTHR47936">
    <property type="entry name" value="PPR_LONG DOMAIN-CONTAINING PROTEIN"/>
    <property type="match status" value="1"/>
</dbReference>
<name>A0AAU9N7D0_9ASTR</name>
<comment type="caution">
    <text evidence="4">The sequence shown here is derived from an EMBL/GenBank/DDBJ whole genome shotgun (WGS) entry which is preliminary data.</text>
</comment>
<dbReference type="GO" id="GO:0010019">
    <property type="term" value="P:chloroplast-nucleus signaling pathway"/>
    <property type="evidence" value="ECO:0007669"/>
    <property type="project" value="TreeGrafter"/>
</dbReference>
<dbReference type="SUPFAM" id="SSF81901">
    <property type="entry name" value="HCP-like"/>
    <property type="match status" value="1"/>
</dbReference>
<accession>A0AAU9N7D0</accession>
<dbReference type="Proteomes" id="UP001157418">
    <property type="component" value="Unassembled WGS sequence"/>
</dbReference>
<evidence type="ECO:0000256" key="2">
    <source>
        <dbReference type="ARBA" id="ARBA00022737"/>
    </source>
</evidence>
<feature type="repeat" description="PPR" evidence="3">
    <location>
        <begin position="266"/>
        <end position="300"/>
    </location>
</feature>
<dbReference type="InterPro" id="IPR002885">
    <property type="entry name" value="PPR_rpt"/>
</dbReference>
<dbReference type="Pfam" id="PF13041">
    <property type="entry name" value="PPR_2"/>
    <property type="match status" value="2"/>
</dbReference>
<feature type="repeat" description="PPR" evidence="3">
    <location>
        <begin position="231"/>
        <end position="265"/>
    </location>
</feature>
<dbReference type="EMBL" id="CAKMRJ010003855">
    <property type="protein sequence ID" value="CAH1434727.1"/>
    <property type="molecule type" value="Genomic_DNA"/>
</dbReference>
<keyword evidence="2" id="KW-0677">Repeat</keyword>
<evidence type="ECO:0000313" key="4">
    <source>
        <dbReference type="EMBL" id="CAH1434727.1"/>
    </source>
</evidence>
<protein>
    <recommendedName>
        <fullName evidence="6">Pentacotripeptide-repeat region of PRORP domain-containing protein</fullName>
    </recommendedName>
</protein>
<keyword evidence="5" id="KW-1185">Reference proteome</keyword>
<organism evidence="4 5">
    <name type="scientific">Lactuca virosa</name>
    <dbReference type="NCBI Taxonomy" id="75947"/>
    <lineage>
        <taxon>Eukaryota</taxon>
        <taxon>Viridiplantae</taxon>
        <taxon>Streptophyta</taxon>
        <taxon>Embryophyta</taxon>
        <taxon>Tracheophyta</taxon>
        <taxon>Spermatophyta</taxon>
        <taxon>Magnoliopsida</taxon>
        <taxon>eudicotyledons</taxon>
        <taxon>Gunneridae</taxon>
        <taxon>Pentapetalae</taxon>
        <taxon>asterids</taxon>
        <taxon>campanulids</taxon>
        <taxon>Asterales</taxon>
        <taxon>Asteraceae</taxon>
        <taxon>Cichorioideae</taxon>
        <taxon>Cichorieae</taxon>
        <taxon>Lactucinae</taxon>
        <taxon>Lactuca</taxon>
    </lineage>
</organism>
<dbReference type="AlphaFoldDB" id="A0AAU9N7D0"/>
<dbReference type="NCBIfam" id="TIGR00756">
    <property type="entry name" value="PPR"/>
    <property type="match status" value="5"/>
</dbReference>
<dbReference type="GO" id="GO:0031930">
    <property type="term" value="P:mitochondria-nucleus signaling pathway"/>
    <property type="evidence" value="ECO:0007669"/>
    <property type="project" value="TreeGrafter"/>
</dbReference>
<evidence type="ECO:0008006" key="6">
    <source>
        <dbReference type="Google" id="ProtNLM"/>
    </source>
</evidence>
<dbReference type="PANTHER" id="PTHR47936:SF5">
    <property type="entry name" value="PENTACOTRIPEPTIDE-REPEAT REGION OF PRORP DOMAIN-CONTAINING PROTEIN"/>
    <property type="match status" value="1"/>
</dbReference>
<dbReference type="Pfam" id="PF01535">
    <property type="entry name" value="PPR"/>
    <property type="match status" value="1"/>
</dbReference>
<reference evidence="4 5" key="1">
    <citation type="submission" date="2022-01" db="EMBL/GenBank/DDBJ databases">
        <authorList>
            <person name="Xiong W."/>
            <person name="Schranz E."/>
        </authorList>
    </citation>
    <scope>NUCLEOTIDE SEQUENCE [LARGE SCALE GENOMIC DNA]</scope>
</reference>
<dbReference type="Pfam" id="PF13812">
    <property type="entry name" value="PPR_3"/>
    <property type="match status" value="1"/>
</dbReference>
<dbReference type="InterPro" id="IPR011990">
    <property type="entry name" value="TPR-like_helical_dom_sf"/>
</dbReference>
<dbReference type="Gene3D" id="1.25.40.10">
    <property type="entry name" value="Tetratricopeptide repeat domain"/>
    <property type="match status" value="2"/>
</dbReference>
<evidence type="ECO:0000256" key="1">
    <source>
        <dbReference type="ARBA" id="ARBA00007626"/>
    </source>
</evidence>
<dbReference type="GO" id="GO:0009507">
    <property type="term" value="C:chloroplast"/>
    <property type="evidence" value="ECO:0007669"/>
    <property type="project" value="TreeGrafter"/>
</dbReference>
<evidence type="ECO:0000313" key="5">
    <source>
        <dbReference type="Proteomes" id="UP001157418"/>
    </source>
</evidence>